<dbReference type="PANTHER" id="PTHR48075:SF5">
    <property type="entry name" value="3-HYDROXYBUTYRYL-COA DEHYDROGENASE"/>
    <property type="match status" value="1"/>
</dbReference>
<evidence type="ECO:0000313" key="8">
    <source>
        <dbReference type="Proteomes" id="UP001162834"/>
    </source>
</evidence>
<dbReference type="KEGG" id="sbae:DSM104329_04299"/>
<evidence type="ECO:0000259" key="5">
    <source>
        <dbReference type="Pfam" id="PF00725"/>
    </source>
</evidence>
<dbReference type="InterPro" id="IPR006176">
    <property type="entry name" value="3-OHacyl-CoA_DH_NAD-bd"/>
</dbReference>
<dbReference type="InterPro" id="IPR006108">
    <property type="entry name" value="3HC_DH_C"/>
</dbReference>
<evidence type="ECO:0000256" key="4">
    <source>
        <dbReference type="PIRSR" id="PIRSR000105-1"/>
    </source>
</evidence>
<evidence type="ECO:0000256" key="3">
    <source>
        <dbReference type="ARBA" id="ARBA00023002"/>
    </source>
</evidence>
<comment type="pathway">
    <text evidence="1">Lipid metabolism; butanoate metabolism.</text>
</comment>
<evidence type="ECO:0000313" key="7">
    <source>
        <dbReference type="EMBL" id="UGS37878.1"/>
    </source>
</evidence>
<sequence length="265" mass="27795">MDERVAIVGSGAIACGLAAAASAQGEVLLWARSQSSADRARASVDKVCSKISEGVDARRVAVATDLDAIAGATIVVEAVVEDLPTKSALLKDVASRVNGTTLLASTTSSLSVEALAQASGRPERFAGLHVFNPVPKMKLVELVFPAAATDDTRRRARELCVALGKEPVEVPDVPGFVVNRLLFPYLFSAVRMMEETGLEPQAIDTCMTLGAGHPMGPLALLDYVGLDVSQAIGESIGTEIPATVRRLVDDGALGKKAGRGFYEYE</sequence>
<proteinExistence type="inferred from homology"/>
<organism evidence="7 8">
    <name type="scientific">Capillimicrobium parvum</name>
    <dbReference type="NCBI Taxonomy" id="2884022"/>
    <lineage>
        <taxon>Bacteria</taxon>
        <taxon>Bacillati</taxon>
        <taxon>Actinomycetota</taxon>
        <taxon>Thermoleophilia</taxon>
        <taxon>Solirubrobacterales</taxon>
        <taxon>Capillimicrobiaceae</taxon>
        <taxon>Capillimicrobium</taxon>
    </lineage>
</organism>
<feature type="domain" description="3-hydroxyacyl-CoA dehydrogenase NAD binding" evidence="6">
    <location>
        <begin position="5"/>
        <end position="172"/>
    </location>
</feature>
<protein>
    <submittedName>
        <fullName evidence="7">3-hydroxybutyryl-CoA dehydrogenase</fullName>
        <ecNumber evidence="7">1.1.1.157</ecNumber>
    </submittedName>
</protein>
<dbReference type="Gene3D" id="1.10.1040.10">
    <property type="entry name" value="N-(1-d-carboxylethyl)-l-norvaline Dehydrogenase, domain 2"/>
    <property type="match status" value="1"/>
</dbReference>
<dbReference type="Gene3D" id="3.40.50.720">
    <property type="entry name" value="NAD(P)-binding Rossmann-like Domain"/>
    <property type="match status" value="1"/>
</dbReference>
<dbReference type="InterPro" id="IPR013328">
    <property type="entry name" value="6PGD_dom2"/>
</dbReference>
<dbReference type="InterPro" id="IPR022694">
    <property type="entry name" value="3-OHacyl-CoA_DH"/>
</dbReference>
<reference evidence="7" key="1">
    <citation type="journal article" date="2022" name="Int. J. Syst. Evol. Microbiol.">
        <title>Pseudomonas aegrilactucae sp. nov. and Pseudomonas morbosilactucae sp. nov., pathogens causing bacterial rot of lettuce in Japan.</title>
        <authorList>
            <person name="Sawada H."/>
            <person name="Fujikawa T."/>
            <person name="Satou M."/>
        </authorList>
    </citation>
    <scope>NUCLEOTIDE SEQUENCE</scope>
    <source>
        <strain evidence="7">0166_1</strain>
    </source>
</reference>
<dbReference type="PROSITE" id="PS00067">
    <property type="entry name" value="3HCDH"/>
    <property type="match status" value="1"/>
</dbReference>
<accession>A0A9E6Y167</accession>
<dbReference type="Proteomes" id="UP001162834">
    <property type="component" value="Chromosome"/>
</dbReference>
<dbReference type="GO" id="GO:0006635">
    <property type="term" value="P:fatty acid beta-oxidation"/>
    <property type="evidence" value="ECO:0007669"/>
    <property type="project" value="TreeGrafter"/>
</dbReference>
<keyword evidence="3 7" id="KW-0560">Oxidoreductase</keyword>
<dbReference type="SUPFAM" id="SSF51735">
    <property type="entry name" value="NAD(P)-binding Rossmann-fold domains"/>
    <property type="match status" value="1"/>
</dbReference>
<dbReference type="Pfam" id="PF02737">
    <property type="entry name" value="3HCDH_N"/>
    <property type="match status" value="1"/>
</dbReference>
<dbReference type="InterPro" id="IPR036291">
    <property type="entry name" value="NAD(P)-bd_dom_sf"/>
</dbReference>
<evidence type="ECO:0000256" key="1">
    <source>
        <dbReference type="ARBA" id="ARBA00005086"/>
    </source>
</evidence>
<dbReference type="InterPro" id="IPR008927">
    <property type="entry name" value="6-PGluconate_DH-like_C_sf"/>
</dbReference>
<dbReference type="AlphaFoldDB" id="A0A9E6Y167"/>
<feature type="domain" description="3-hydroxyacyl-CoA dehydrogenase C-terminal" evidence="5">
    <location>
        <begin position="175"/>
        <end position="264"/>
    </location>
</feature>
<dbReference type="Pfam" id="PF00725">
    <property type="entry name" value="3HCDH"/>
    <property type="match status" value="1"/>
</dbReference>
<dbReference type="PIRSF" id="PIRSF000105">
    <property type="entry name" value="HCDH"/>
    <property type="match status" value="1"/>
</dbReference>
<comment type="similarity">
    <text evidence="2">Belongs to the 3-hydroxyacyl-CoA dehydrogenase family.</text>
</comment>
<feature type="site" description="Important for catalytic activity" evidence="4">
    <location>
        <position position="129"/>
    </location>
</feature>
<dbReference type="SUPFAM" id="SSF48179">
    <property type="entry name" value="6-phosphogluconate dehydrogenase C-terminal domain-like"/>
    <property type="match status" value="1"/>
</dbReference>
<dbReference type="GO" id="GO:0070403">
    <property type="term" value="F:NAD+ binding"/>
    <property type="evidence" value="ECO:0007669"/>
    <property type="project" value="InterPro"/>
</dbReference>
<keyword evidence="8" id="KW-1185">Reference proteome</keyword>
<dbReference type="EMBL" id="CP087164">
    <property type="protein sequence ID" value="UGS37878.1"/>
    <property type="molecule type" value="Genomic_DNA"/>
</dbReference>
<gene>
    <name evidence="7" type="primary">hbd</name>
    <name evidence="7" type="ORF">DSM104329_04299</name>
</gene>
<dbReference type="PROSITE" id="PS51257">
    <property type="entry name" value="PROKAR_LIPOPROTEIN"/>
    <property type="match status" value="1"/>
</dbReference>
<dbReference type="GO" id="GO:0008691">
    <property type="term" value="F:3-hydroxybutyryl-CoA dehydrogenase activity"/>
    <property type="evidence" value="ECO:0007669"/>
    <property type="project" value="UniProtKB-EC"/>
</dbReference>
<evidence type="ECO:0000256" key="2">
    <source>
        <dbReference type="ARBA" id="ARBA00009463"/>
    </source>
</evidence>
<dbReference type="EC" id="1.1.1.157" evidence="7"/>
<dbReference type="PANTHER" id="PTHR48075">
    <property type="entry name" value="3-HYDROXYACYL-COA DEHYDROGENASE FAMILY PROTEIN"/>
    <property type="match status" value="1"/>
</dbReference>
<evidence type="ECO:0000259" key="6">
    <source>
        <dbReference type="Pfam" id="PF02737"/>
    </source>
</evidence>
<dbReference type="InterPro" id="IPR006180">
    <property type="entry name" value="3-OHacyl-CoA_DH_CS"/>
</dbReference>
<name>A0A9E6Y167_9ACTN</name>